<evidence type="ECO:0000313" key="1">
    <source>
        <dbReference type="EMBL" id="MFC4872354.1"/>
    </source>
</evidence>
<evidence type="ECO:0000313" key="2">
    <source>
        <dbReference type="Proteomes" id="UP001595818"/>
    </source>
</evidence>
<dbReference type="Proteomes" id="UP001595818">
    <property type="component" value="Unassembled WGS sequence"/>
</dbReference>
<organism evidence="1 2">
    <name type="scientific">Negadavirga shengliensis</name>
    <dbReference type="NCBI Taxonomy" id="1389218"/>
    <lineage>
        <taxon>Bacteria</taxon>
        <taxon>Pseudomonadati</taxon>
        <taxon>Bacteroidota</taxon>
        <taxon>Cytophagia</taxon>
        <taxon>Cytophagales</taxon>
        <taxon>Cyclobacteriaceae</taxon>
        <taxon>Negadavirga</taxon>
    </lineage>
</organism>
<gene>
    <name evidence="1" type="ORF">ACFPFU_11685</name>
</gene>
<protein>
    <submittedName>
        <fullName evidence="1">Uncharacterized protein</fullName>
    </submittedName>
</protein>
<sequence>MLKYTFETDGHELKAWVNPDNGSLNVQIGAETVNVPYEIGAELIATIKQKQSIFKEVERKKLSAWHKFVEMIVGQSKSSFWGTSLSEI</sequence>
<name>A0ABV9T115_9BACT</name>
<accession>A0ABV9T115</accession>
<dbReference type="EMBL" id="JBHSJJ010000005">
    <property type="protein sequence ID" value="MFC4872354.1"/>
    <property type="molecule type" value="Genomic_DNA"/>
</dbReference>
<comment type="caution">
    <text evidence="1">The sequence shown here is derived from an EMBL/GenBank/DDBJ whole genome shotgun (WGS) entry which is preliminary data.</text>
</comment>
<proteinExistence type="predicted"/>
<dbReference type="RefSeq" id="WP_377064669.1">
    <property type="nucleotide sequence ID" value="NZ_JBHSJJ010000005.1"/>
</dbReference>
<reference evidence="2" key="1">
    <citation type="journal article" date="2019" name="Int. J. Syst. Evol. Microbiol.">
        <title>The Global Catalogue of Microorganisms (GCM) 10K type strain sequencing project: providing services to taxonomists for standard genome sequencing and annotation.</title>
        <authorList>
            <consortium name="The Broad Institute Genomics Platform"/>
            <consortium name="The Broad Institute Genome Sequencing Center for Infectious Disease"/>
            <person name="Wu L."/>
            <person name="Ma J."/>
        </authorList>
    </citation>
    <scope>NUCLEOTIDE SEQUENCE [LARGE SCALE GENOMIC DNA]</scope>
    <source>
        <strain evidence="2">CGMCC 4.7466</strain>
    </source>
</reference>
<keyword evidence="2" id="KW-1185">Reference proteome</keyword>